<dbReference type="Pfam" id="PF08839">
    <property type="entry name" value="CDT1"/>
    <property type="match status" value="1"/>
</dbReference>
<feature type="region of interest" description="Disordered" evidence="1">
    <location>
        <begin position="1"/>
        <end position="42"/>
    </location>
</feature>
<keyword evidence="4" id="KW-1185">Reference proteome</keyword>
<evidence type="ECO:0000313" key="3">
    <source>
        <dbReference type="EMBL" id="SGZ30209.1"/>
    </source>
</evidence>
<gene>
    <name evidence="3" type="primary">BQ5605_C110g13216</name>
    <name evidence="3" type="ORF">BQ5605_C110G13216</name>
</gene>
<feature type="region of interest" description="Disordered" evidence="1">
    <location>
        <begin position="178"/>
        <end position="206"/>
    </location>
</feature>
<dbReference type="Proteomes" id="UP000249464">
    <property type="component" value="Unassembled WGS sequence"/>
</dbReference>
<evidence type="ECO:0000256" key="1">
    <source>
        <dbReference type="SAM" id="MobiDB-lite"/>
    </source>
</evidence>
<dbReference type="AlphaFoldDB" id="A0A2X0NAS2"/>
<dbReference type="SUPFAM" id="SSF46785">
    <property type="entry name" value="Winged helix' DNA-binding domain"/>
    <property type="match status" value="1"/>
</dbReference>
<feature type="compositionally biased region" description="Acidic residues" evidence="1">
    <location>
        <begin position="33"/>
        <end position="42"/>
    </location>
</feature>
<dbReference type="InterPro" id="IPR014939">
    <property type="entry name" value="CDT1_Gemini-bd-like"/>
</dbReference>
<accession>A0A2X0NAS2</accession>
<proteinExistence type="predicted"/>
<feature type="domain" description="CDT1 Geminin-binding" evidence="2">
    <location>
        <begin position="101"/>
        <end position="215"/>
    </location>
</feature>
<name>A0A2X0NAS2_9BASI</name>
<evidence type="ECO:0000313" key="4">
    <source>
        <dbReference type="Proteomes" id="UP000249464"/>
    </source>
</evidence>
<organism evidence="3 4">
    <name type="scientific">Microbotryum silenes-dioicae</name>
    <dbReference type="NCBI Taxonomy" id="796604"/>
    <lineage>
        <taxon>Eukaryota</taxon>
        <taxon>Fungi</taxon>
        <taxon>Dikarya</taxon>
        <taxon>Basidiomycota</taxon>
        <taxon>Pucciniomycotina</taxon>
        <taxon>Microbotryomycetes</taxon>
        <taxon>Microbotryales</taxon>
        <taxon>Microbotryaceae</taxon>
        <taxon>Microbotryum</taxon>
    </lineage>
</organism>
<protein>
    <submittedName>
        <fullName evidence="3">BQ5605_C110g13216 protein</fullName>
    </submittedName>
</protein>
<dbReference type="SMART" id="SM01075">
    <property type="entry name" value="CDT1"/>
    <property type="match status" value="1"/>
</dbReference>
<dbReference type="InterPro" id="IPR036390">
    <property type="entry name" value="WH_DNA-bd_sf"/>
</dbReference>
<sequence>MGNVGGGLITTPLPAPTPPTRSNQEAPFFLSHDDDDDDDSDEMDMVTGLFPSTTVELNGQISRPSLRLCPSASKTTQSHDSQDKTIKGKQNELLFIPSVEFPPHFVKLEKTFKALNTVYTFVQTRKSLATTFDILKGSVESLIKRPLEMHDIAQIKSLLPQLITFAYIDAEMLRIHSTSANPSGHDGAEDDARSRRMKKARELDGAYAEAAAQVQEVGGSDNKKNQSH</sequence>
<feature type="compositionally biased region" description="Basic and acidic residues" evidence="1">
    <location>
        <begin position="186"/>
        <end position="204"/>
    </location>
</feature>
<dbReference type="EMBL" id="FQNC01000104">
    <property type="protein sequence ID" value="SGZ30209.1"/>
    <property type="molecule type" value="Genomic_DNA"/>
</dbReference>
<reference evidence="3 4" key="1">
    <citation type="submission" date="2016-11" db="EMBL/GenBank/DDBJ databases">
        <authorList>
            <person name="Jaros S."/>
            <person name="Januszkiewicz K."/>
            <person name="Wedrychowicz H."/>
        </authorList>
    </citation>
    <scope>NUCLEOTIDE SEQUENCE [LARGE SCALE GENOMIC DNA]</scope>
</reference>
<evidence type="ECO:0000259" key="2">
    <source>
        <dbReference type="SMART" id="SM01075"/>
    </source>
</evidence>